<name>A0ABN8YYF7_RANTA</name>
<evidence type="ECO:0000313" key="3">
    <source>
        <dbReference type="Proteomes" id="UP001176941"/>
    </source>
</evidence>
<sequence>MEIQKKARPSASTDTHDTAIPCKFLPIIPRLPWAAGIRDLCPHPPPGTGKALSVSSGPRPGLNAVAPHPHPHKVRAPPAPDKSCTGSTSSAAPPPGPDCPHLQPLQLEALRSPGSPRLLPWAPPETTGNARLLQTPHIIHRLSKLSQLEASGSLTSDYTSDQESRTPGRTEAKILPRNTGSEPCCHVDLASLPEPLERVSERLQPRAPLGRVPQWRGRSALTARTALAQTPADPVLLKDTLLSGKAGLCGRRTGLAQMQKPQPVNPELPSWPVAGFLNMLNNFRGASSFPERGASPRDVCGSELRAVVGRRGAPLRAPSNAPAAGRSAKAERGARGSGAGEDAGGRPGSRSRAGLREVSGSVPPKPRGSEEAAEGDGEQTESWWETAVSSRDPGPFCPRVPGGARRPASPGMLSREGGRSHVRKPGSAGPVLETGRAGPLSPRGDSRTFVTATSAPAPRARTPRVPGAERGAGDFCVQGDLRGGSPGLPDPPGQAQPAVDSEPRSSCVR</sequence>
<proteinExistence type="predicted"/>
<evidence type="ECO:0000313" key="2">
    <source>
        <dbReference type="EMBL" id="CAI9166650.1"/>
    </source>
</evidence>
<feature type="region of interest" description="Disordered" evidence="1">
    <location>
        <begin position="42"/>
        <end position="103"/>
    </location>
</feature>
<keyword evidence="3" id="KW-1185">Reference proteome</keyword>
<feature type="compositionally biased region" description="Gly residues" evidence="1">
    <location>
        <begin position="335"/>
        <end position="347"/>
    </location>
</feature>
<gene>
    <name evidence="2" type="ORF">MRATA1EN1_LOCUS15612</name>
</gene>
<feature type="compositionally biased region" description="Polar residues" evidence="1">
    <location>
        <begin position="380"/>
        <end position="389"/>
    </location>
</feature>
<evidence type="ECO:0000256" key="1">
    <source>
        <dbReference type="SAM" id="MobiDB-lite"/>
    </source>
</evidence>
<organism evidence="2 3">
    <name type="scientific">Rangifer tarandus platyrhynchus</name>
    <name type="common">Svalbard reindeer</name>
    <dbReference type="NCBI Taxonomy" id="3082113"/>
    <lineage>
        <taxon>Eukaryota</taxon>
        <taxon>Metazoa</taxon>
        <taxon>Chordata</taxon>
        <taxon>Craniata</taxon>
        <taxon>Vertebrata</taxon>
        <taxon>Euteleostomi</taxon>
        <taxon>Mammalia</taxon>
        <taxon>Eutheria</taxon>
        <taxon>Laurasiatheria</taxon>
        <taxon>Artiodactyla</taxon>
        <taxon>Ruminantia</taxon>
        <taxon>Pecora</taxon>
        <taxon>Cervidae</taxon>
        <taxon>Odocoileinae</taxon>
        <taxon>Rangifer</taxon>
    </lineage>
</organism>
<feature type="region of interest" description="Disordered" evidence="1">
    <location>
        <begin position="311"/>
        <end position="509"/>
    </location>
</feature>
<dbReference type="Proteomes" id="UP001176941">
    <property type="component" value="Chromosome 26"/>
</dbReference>
<feature type="compositionally biased region" description="Low complexity" evidence="1">
    <location>
        <begin position="451"/>
        <end position="464"/>
    </location>
</feature>
<accession>A0ABN8YYF7</accession>
<reference evidence="2" key="1">
    <citation type="submission" date="2023-04" db="EMBL/GenBank/DDBJ databases">
        <authorList>
            <consortium name="ELIXIR-Norway"/>
        </authorList>
    </citation>
    <scope>NUCLEOTIDE SEQUENCE [LARGE SCALE GENOMIC DNA]</scope>
</reference>
<protein>
    <submittedName>
        <fullName evidence="2">Uncharacterized protein</fullName>
    </submittedName>
</protein>
<dbReference type="EMBL" id="OX459962">
    <property type="protein sequence ID" value="CAI9166650.1"/>
    <property type="molecule type" value="Genomic_DNA"/>
</dbReference>